<evidence type="ECO:0000313" key="2">
    <source>
        <dbReference type="EMBL" id="AYQ54411.1"/>
    </source>
</evidence>
<evidence type="ECO:0008006" key="4">
    <source>
        <dbReference type="Google" id="ProtNLM"/>
    </source>
</evidence>
<sequence length="171" mass="18305">MNAQECLSPKKIWVLVAIGVIISVAAIACTHEVRYIVSGSMDGDDQPYDIKTIPIYSLVMIKDVDGKDMLDEFEVGDVIAFHYSGVVVVHRVIAIDPVAGTITAHGDARSEGDVQEVTSDMVVGKVTGVAPLLGQVVHFVKSSPIILIAMIAVLIVAAYAVSDIVRIYRKG</sequence>
<dbReference type="GeneID" id="41321014"/>
<dbReference type="RefSeq" id="WP_015504120.1">
    <property type="nucleotide sequence ID" value="NZ_CAYARO010000003.1"/>
</dbReference>
<gene>
    <name evidence="2" type="ORF">BKD89_01055</name>
</gene>
<keyword evidence="1" id="KW-0812">Transmembrane</keyword>
<dbReference type="AlphaFoldDB" id="A0A3G3IF70"/>
<feature type="transmembrane region" description="Helical" evidence="1">
    <location>
        <begin position="12"/>
        <end position="37"/>
    </location>
</feature>
<feature type="transmembrane region" description="Helical" evidence="1">
    <location>
        <begin position="145"/>
        <end position="165"/>
    </location>
</feature>
<reference evidence="2 3" key="1">
    <citation type="submission" date="2016-10" db="EMBL/GenBank/DDBJ databases">
        <title>Complete genome of the TMA-utilizing, human hosted archaeon Methanomethylophilus alvus Gen. nov, sp. nov., strain Mx-05, derived from a pure culture.</title>
        <authorList>
            <person name="Brugere J.-F."/>
            <person name="Ben Hania W."/>
            <person name="Chaudhary P.P."/>
            <person name="Gaci N."/>
            <person name="Borrel G."/>
            <person name="Cao Van Tuat L."/>
            <person name="Fardeau M.-L."/>
            <person name="Harris H.M.B."/>
            <person name="O'Toole P.W."/>
            <person name="Ollivier B."/>
        </authorList>
    </citation>
    <scope>NUCLEOTIDE SEQUENCE [LARGE SCALE GENOMIC DNA]</scope>
    <source>
        <strain evidence="2 3">Mx-05</strain>
    </source>
</reference>
<keyword evidence="1" id="KW-1133">Transmembrane helix</keyword>
<name>A0A3G3IF70_9ARCH</name>
<evidence type="ECO:0000313" key="3">
    <source>
        <dbReference type="Proteomes" id="UP000273278"/>
    </source>
</evidence>
<protein>
    <recommendedName>
        <fullName evidence="4">Signal peptidase I</fullName>
    </recommendedName>
</protein>
<dbReference type="EMBL" id="CP017686">
    <property type="protein sequence ID" value="AYQ54411.1"/>
    <property type="molecule type" value="Genomic_DNA"/>
</dbReference>
<keyword evidence="1" id="KW-0472">Membrane</keyword>
<dbReference type="OMA" id="ACTHEVR"/>
<accession>A0A3G3IF70</accession>
<organism evidence="2 3">
    <name type="scientific">Methanomethylophilus alvi</name>
    <dbReference type="NCBI Taxonomy" id="1291540"/>
    <lineage>
        <taxon>Archaea</taxon>
        <taxon>Methanobacteriati</taxon>
        <taxon>Thermoplasmatota</taxon>
        <taxon>Thermoplasmata</taxon>
        <taxon>Methanomassiliicoccales</taxon>
        <taxon>Methanomethylophilaceae</taxon>
        <taxon>Methanomethylophilus</taxon>
    </lineage>
</organism>
<evidence type="ECO:0000256" key="1">
    <source>
        <dbReference type="SAM" id="Phobius"/>
    </source>
</evidence>
<proteinExistence type="predicted"/>
<dbReference type="Proteomes" id="UP000273278">
    <property type="component" value="Chromosome"/>
</dbReference>